<accession>A0ABS4E0F6</accession>
<dbReference type="EMBL" id="JAGGJU010000007">
    <property type="protein sequence ID" value="MBP1851423.1"/>
    <property type="molecule type" value="Genomic_DNA"/>
</dbReference>
<evidence type="ECO:0000313" key="4">
    <source>
        <dbReference type="EMBL" id="MBP1851423.1"/>
    </source>
</evidence>
<protein>
    <submittedName>
        <fullName evidence="4">Peptidoglycan/LPS O-acetylase OafA/YrhL</fullName>
    </submittedName>
</protein>
<dbReference type="InterPro" id="IPR043968">
    <property type="entry name" value="SGNH"/>
</dbReference>
<dbReference type="PANTHER" id="PTHR23028:SF53">
    <property type="entry name" value="ACYL_TRANSF_3 DOMAIN-CONTAINING PROTEIN"/>
    <property type="match status" value="1"/>
</dbReference>
<dbReference type="InterPro" id="IPR050879">
    <property type="entry name" value="Acyltransferase_3"/>
</dbReference>
<dbReference type="PANTHER" id="PTHR23028">
    <property type="entry name" value="ACETYLTRANSFERASE"/>
    <property type="match status" value="1"/>
</dbReference>
<dbReference type="RefSeq" id="WP_209946124.1">
    <property type="nucleotide sequence ID" value="NZ_JAGGJU010000007.1"/>
</dbReference>
<dbReference type="Proteomes" id="UP000759443">
    <property type="component" value="Unassembled WGS sequence"/>
</dbReference>
<evidence type="ECO:0000256" key="1">
    <source>
        <dbReference type="SAM" id="Phobius"/>
    </source>
</evidence>
<feature type="transmembrane region" description="Helical" evidence="1">
    <location>
        <begin position="80"/>
        <end position="100"/>
    </location>
</feature>
<feature type="domain" description="Acyltransferase 3" evidence="2">
    <location>
        <begin position="15"/>
        <end position="338"/>
    </location>
</feature>
<sequence>MSQISSSPKPYYPHVDGLRAIAVIGVLLSHFNIPGFPGGFLGVDVFFVVSGFLITRLIIQERGRTGQFSYRNFYLRRIRRLMPAALAVIALSIAAFYPIFGAKDLSSFLRSVPFVVFSLANLNFYREVGYFDSAAKFKPLLHTWSLAVEEQFYLIWPTLLLLLMRFGRWLLPVSLILLVISVTGAAIIRPLNFSAAYYLLPFRSFELMVGAALATVMAEQSPDYRNIQTLSEWRMALLAGLGMALVLGCYFLFSKTSPLPGPLSLLACIGTALVIAYGAHGPVGQLLTWRPVVWIGLISYSLYLVHWPVFVYISYRLLDMPSLPLRMAMFPISIMLATASYYLIEQPFRQPASKENRWGNRPFAAATVLVACLLVAPSAYHRLVDPKQQPRLIAELSVPPQGQAIHLTKVSYPEDHPVYEIFRYETGLPDAPKLLVLGDSHGEHLREGLQRVIAPNGIDVDLARISGCPPLFDITIQRETDKAPDQGCTAANETLKLLARSQDYDAVVLTSRWGLAVGRRDMPGQRLRHIDYVQIGDRKPELGMEKTRALFSKAIEKTVNAILATGKPVILMGQVPPTGTDLNQCQSPFPWLRATKGGRCLQLTEAEVAQREAFSDNLLADYKRRPGVLVINSREMMCQDGSCVTNAPQTGEILYMDDNHLNEAGSVYYLYQLATRSRFLDFIRAAARSRGEKRIGAAVHQLP</sequence>
<dbReference type="InterPro" id="IPR002656">
    <property type="entry name" value="Acyl_transf_3_dom"/>
</dbReference>
<keyword evidence="1" id="KW-0812">Transmembrane</keyword>
<feature type="transmembrane region" description="Helical" evidence="1">
    <location>
        <begin position="195"/>
        <end position="214"/>
    </location>
</feature>
<name>A0ABS4E0F6_9HYPH</name>
<feature type="transmembrane region" description="Helical" evidence="1">
    <location>
        <begin position="169"/>
        <end position="189"/>
    </location>
</feature>
<organism evidence="4 5">
    <name type="scientific">Rhizobium halophytocola</name>
    <dbReference type="NCBI Taxonomy" id="735519"/>
    <lineage>
        <taxon>Bacteria</taxon>
        <taxon>Pseudomonadati</taxon>
        <taxon>Pseudomonadota</taxon>
        <taxon>Alphaproteobacteria</taxon>
        <taxon>Hyphomicrobiales</taxon>
        <taxon>Rhizobiaceae</taxon>
        <taxon>Rhizobium/Agrobacterium group</taxon>
        <taxon>Rhizobium</taxon>
    </lineage>
</organism>
<feature type="transmembrane region" description="Helical" evidence="1">
    <location>
        <begin position="259"/>
        <end position="280"/>
    </location>
</feature>
<keyword evidence="1" id="KW-1133">Transmembrane helix</keyword>
<dbReference type="Pfam" id="PF19040">
    <property type="entry name" value="SGNH"/>
    <property type="match status" value="1"/>
</dbReference>
<feature type="transmembrane region" description="Helical" evidence="1">
    <location>
        <begin position="235"/>
        <end position="253"/>
    </location>
</feature>
<evidence type="ECO:0000259" key="2">
    <source>
        <dbReference type="Pfam" id="PF01757"/>
    </source>
</evidence>
<keyword evidence="5" id="KW-1185">Reference proteome</keyword>
<comment type="caution">
    <text evidence="4">The sequence shown here is derived from an EMBL/GenBank/DDBJ whole genome shotgun (WGS) entry which is preliminary data.</text>
</comment>
<evidence type="ECO:0000313" key="5">
    <source>
        <dbReference type="Proteomes" id="UP000759443"/>
    </source>
</evidence>
<gene>
    <name evidence="4" type="ORF">J2Z17_002868</name>
</gene>
<reference evidence="4 5" key="1">
    <citation type="submission" date="2021-03" db="EMBL/GenBank/DDBJ databases">
        <title>Genomic Encyclopedia of Type Strains, Phase IV (KMG-IV): sequencing the most valuable type-strain genomes for metagenomic binning, comparative biology and taxonomic classification.</title>
        <authorList>
            <person name="Goeker M."/>
        </authorList>
    </citation>
    <scope>NUCLEOTIDE SEQUENCE [LARGE SCALE GENOMIC DNA]</scope>
    <source>
        <strain evidence="4 5">DSM 21600</strain>
    </source>
</reference>
<feature type="transmembrane region" description="Helical" evidence="1">
    <location>
        <begin position="292"/>
        <end position="313"/>
    </location>
</feature>
<keyword evidence="1" id="KW-0472">Membrane</keyword>
<proteinExistence type="predicted"/>
<feature type="transmembrane region" description="Helical" evidence="1">
    <location>
        <begin position="39"/>
        <end position="59"/>
    </location>
</feature>
<evidence type="ECO:0000259" key="3">
    <source>
        <dbReference type="Pfam" id="PF19040"/>
    </source>
</evidence>
<feature type="transmembrane region" description="Helical" evidence="1">
    <location>
        <begin position="325"/>
        <end position="343"/>
    </location>
</feature>
<feature type="domain" description="SGNH" evidence="3">
    <location>
        <begin position="429"/>
        <end position="668"/>
    </location>
</feature>
<dbReference type="Pfam" id="PF01757">
    <property type="entry name" value="Acyl_transf_3"/>
    <property type="match status" value="1"/>
</dbReference>